<dbReference type="InterPro" id="IPR000524">
    <property type="entry name" value="Tscrpt_reg_HTH_GntR"/>
</dbReference>
<evidence type="ECO:0000313" key="6">
    <source>
        <dbReference type="Proteomes" id="UP000471648"/>
    </source>
</evidence>
<dbReference type="PANTHER" id="PTHR44846">
    <property type="entry name" value="MANNOSYL-D-GLYCERATE TRANSPORT/METABOLISM SYSTEM REPRESSOR MNGR-RELATED"/>
    <property type="match status" value="1"/>
</dbReference>
<feature type="domain" description="HTH gntR-type" evidence="4">
    <location>
        <begin position="1"/>
        <end position="70"/>
    </location>
</feature>
<accession>A0A6N9V5B2</accession>
<dbReference type="RefSeq" id="WP_164357274.1">
    <property type="nucleotide sequence ID" value="NZ_JAAGME010000575.1"/>
</dbReference>
<dbReference type="Pfam" id="PF00392">
    <property type="entry name" value="GntR"/>
    <property type="match status" value="1"/>
</dbReference>
<dbReference type="Proteomes" id="UP000471648">
    <property type="component" value="Unassembled WGS sequence"/>
</dbReference>
<evidence type="ECO:0000256" key="3">
    <source>
        <dbReference type="ARBA" id="ARBA00023163"/>
    </source>
</evidence>
<dbReference type="AlphaFoldDB" id="A0A6N9V5B2"/>
<dbReference type="SUPFAM" id="SSF46785">
    <property type="entry name" value="Winged helix' DNA-binding domain"/>
    <property type="match status" value="1"/>
</dbReference>
<keyword evidence="1" id="KW-0805">Transcription regulation</keyword>
<dbReference type="Pfam" id="PF07702">
    <property type="entry name" value="UTRA"/>
    <property type="match status" value="1"/>
</dbReference>
<dbReference type="GO" id="GO:0003677">
    <property type="term" value="F:DNA binding"/>
    <property type="evidence" value="ECO:0007669"/>
    <property type="project" value="UniProtKB-KW"/>
</dbReference>
<dbReference type="EMBL" id="JAAGME010000575">
    <property type="protein sequence ID" value="NEB68074.1"/>
    <property type="molecule type" value="Genomic_DNA"/>
</dbReference>
<dbReference type="InterPro" id="IPR036390">
    <property type="entry name" value="WH_DNA-bd_sf"/>
</dbReference>
<name>A0A6N9V5B2_STRMI</name>
<evidence type="ECO:0000256" key="2">
    <source>
        <dbReference type="ARBA" id="ARBA00023125"/>
    </source>
</evidence>
<dbReference type="InterPro" id="IPR050679">
    <property type="entry name" value="Bact_HTH_transcr_reg"/>
</dbReference>
<dbReference type="SMART" id="SM00345">
    <property type="entry name" value="HTH_GNTR"/>
    <property type="match status" value="1"/>
</dbReference>
<dbReference type="InterPro" id="IPR028978">
    <property type="entry name" value="Chorismate_lyase_/UTRA_dom_sf"/>
</dbReference>
<dbReference type="SUPFAM" id="SSF64288">
    <property type="entry name" value="Chorismate lyase-like"/>
    <property type="match status" value="1"/>
</dbReference>
<evidence type="ECO:0000313" key="5">
    <source>
        <dbReference type="EMBL" id="NEB68074.1"/>
    </source>
</evidence>
<organism evidence="5 6">
    <name type="scientific">Streptomyces microflavus</name>
    <name type="common">Streptomyces lipmanii</name>
    <dbReference type="NCBI Taxonomy" id="1919"/>
    <lineage>
        <taxon>Bacteria</taxon>
        <taxon>Bacillati</taxon>
        <taxon>Actinomycetota</taxon>
        <taxon>Actinomycetes</taxon>
        <taxon>Kitasatosporales</taxon>
        <taxon>Streptomycetaceae</taxon>
        <taxon>Streptomyces</taxon>
    </lineage>
</organism>
<dbReference type="InterPro" id="IPR011663">
    <property type="entry name" value="UTRA"/>
</dbReference>
<gene>
    <name evidence="5" type="ORF">G3I39_13605</name>
</gene>
<keyword evidence="3" id="KW-0804">Transcription</keyword>
<dbReference type="PANTHER" id="PTHR44846:SF17">
    <property type="entry name" value="GNTR-FAMILY TRANSCRIPTIONAL REGULATOR"/>
    <property type="match status" value="1"/>
</dbReference>
<keyword evidence="2" id="KW-0238">DNA-binding</keyword>
<sequence length="252" mass="26384">MTTATSLAAELRRRITAGDYAYGARMPSVRELAERYETSQQTAAAAYAALEGSGMVRVGRGREGTTVTAGPPADAHLGTFTPPDLTAAKAWRPADDRGATEATIEVVQTAATPEMVAWGIPEGSDVVIRTRLRTIDGVPVQHKITVMPLAIAERQPEGYTGVPPMLAPVGAPAVSPPEGVRIADWLGWDVAGTECAITAEPMSHAASAALGLPQDVPGFAVVGIARNSADDIVYVTVTTAPLHHRITLNITE</sequence>
<comment type="caution">
    <text evidence="5">The sequence shown here is derived from an EMBL/GenBank/DDBJ whole genome shotgun (WGS) entry which is preliminary data.</text>
</comment>
<dbReference type="GO" id="GO:0045892">
    <property type="term" value="P:negative regulation of DNA-templated transcription"/>
    <property type="evidence" value="ECO:0007669"/>
    <property type="project" value="TreeGrafter"/>
</dbReference>
<evidence type="ECO:0000259" key="4">
    <source>
        <dbReference type="PROSITE" id="PS50949"/>
    </source>
</evidence>
<protein>
    <submittedName>
        <fullName evidence="5">GntR family transcriptional regulator</fullName>
    </submittedName>
</protein>
<dbReference type="Gene3D" id="1.10.10.10">
    <property type="entry name" value="Winged helix-like DNA-binding domain superfamily/Winged helix DNA-binding domain"/>
    <property type="match status" value="1"/>
</dbReference>
<dbReference type="GO" id="GO:0003700">
    <property type="term" value="F:DNA-binding transcription factor activity"/>
    <property type="evidence" value="ECO:0007669"/>
    <property type="project" value="InterPro"/>
</dbReference>
<dbReference type="Gene3D" id="3.40.1410.10">
    <property type="entry name" value="Chorismate lyase-like"/>
    <property type="match status" value="1"/>
</dbReference>
<reference evidence="5 6" key="1">
    <citation type="submission" date="2020-01" db="EMBL/GenBank/DDBJ databases">
        <title>Insect and environment-associated Actinomycetes.</title>
        <authorList>
            <person name="Currrie C."/>
            <person name="Chevrette M."/>
            <person name="Carlson C."/>
            <person name="Stubbendieck R."/>
            <person name="Wendt-Pienkowski E."/>
        </authorList>
    </citation>
    <scope>NUCLEOTIDE SEQUENCE [LARGE SCALE GENOMIC DNA]</scope>
    <source>
        <strain evidence="5 6">SID14438</strain>
    </source>
</reference>
<dbReference type="InterPro" id="IPR036388">
    <property type="entry name" value="WH-like_DNA-bd_sf"/>
</dbReference>
<proteinExistence type="predicted"/>
<evidence type="ECO:0000256" key="1">
    <source>
        <dbReference type="ARBA" id="ARBA00023015"/>
    </source>
</evidence>
<dbReference type="PROSITE" id="PS50949">
    <property type="entry name" value="HTH_GNTR"/>
    <property type="match status" value="1"/>
</dbReference>